<dbReference type="Proteomes" id="UP000253099">
    <property type="component" value="Unassembled WGS sequence"/>
</dbReference>
<dbReference type="InterPro" id="IPR003368">
    <property type="entry name" value="POMP_repeat"/>
</dbReference>
<accession>A0A366MFN0</accession>
<evidence type="ECO:0000256" key="7">
    <source>
        <dbReference type="ARBA" id="ARBA00023237"/>
    </source>
</evidence>
<reference evidence="8 9" key="1">
    <citation type="submission" date="2018-06" db="EMBL/GenBank/DDBJ databases">
        <title>Genomic insight into two independent archaeal endosymbiosis events.</title>
        <authorList>
            <person name="Lind A.E."/>
            <person name="Lewis W.H."/>
            <person name="Spang A."/>
            <person name="Guy L."/>
            <person name="Embley M.T."/>
            <person name="Ettema T.J.G."/>
        </authorList>
    </citation>
    <scope>NUCLEOTIDE SEQUENCE [LARGE SCALE GENOMIC DNA]</scope>
    <source>
        <strain evidence="8">NOE</strain>
    </source>
</reference>
<evidence type="ECO:0000256" key="2">
    <source>
        <dbReference type="ARBA" id="ARBA00004442"/>
    </source>
</evidence>
<dbReference type="EMBL" id="NIZT01000008">
    <property type="protein sequence ID" value="RBQ24262.1"/>
    <property type="molecule type" value="Genomic_DNA"/>
</dbReference>
<protein>
    <recommendedName>
        <fullName evidence="10">Right handed beta helix domain-containing protein</fullName>
    </recommendedName>
</protein>
<gene>
    <name evidence="8" type="ORF">ALNOE001_03870</name>
</gene>
<keyword evidence="9" id="KW-1185">Reference proteome</keyword>
<dbReference type="GO" id="GO:0005576">
    <property type="term" value="C:extracellular region"/>
    <property type="evidence" value="ECO:0007669"/>
    <property type="project" value="UniProtKB-SubCell"/>
</dbReference>
<evidence type="ECO:0000313" key="8">
    <source>
        <dbReference type="EMBL" id="RBQ24262.1"/>
    </source>
</evidence>
<evidence type="ECO:0008006" key="10">
    <source>
        <dbReference type="Google" id="ProtNLM"/>
    </source>
</evidence>
<evidence type="ECO:0000313" key="9">
    <source>
        <dbReference type="Proteomes" id="UP000253099"/>
    </source>
</evidence>
<evidence type="ECO:0000256" key="3">
    <source>
        <dbReference type="ARBA" id="ARBA00004613"/>
    </source>
</evidence>
<dbReference type="NCBIfam" id="TIGR01376">
    <property type="entry name" value="POMP_repeat"/>
    <property type="match status" value="1"/>
</dbReference>
<sequence>MYCKRIWWCISNYGLGTIIVSNCNFRDNIAGSYGGAIYNNGNLTVSGNVMSSNVASLGQMI</sequence>
<evidence type="ECO:0000256" key="1">
    <source>
        <dbReference type="ARBA" id="ARBA00004196"/>
    </source>
</evidence>
<dbReference type="InterPro" id="IPR011050">
    <property type="entry name" value="Pectin_lyase_fold/virulence"/>
</dbReference>
<evidence type="ECO:0000256" key="4">
    <source>
        <dbReference type="ARBA" id="ARBA00022525"/>
    </source>
</evidence>
<proteinExistence type="predicted"/>
<evidence type="ECO:0000256" key="6">
    <source>
        <dbReference type="ARBA" id="ARBA00023136"/>
    </source>
</evidence>
<keyword evidence="5" id="KW-0732">Signal</keyword>
<keyword evidence="6" id="KW-0472">Membrane</keyword>
<dbReference type="SUPFAM" id="SSF51126">
    <property type="entry name" value="Pectin lyase-like"/>
    <property type="match status" value="1"/>
</dbReference>
<evidence type="ECO:0000256" key="5">
    <source>
        <dbReference type="ARBA" id="ARBA00022729"/>
    </source>
</evidence>
<keyword evidence="7" id="KW-0998">Cell outer membrane</keyword>
<keyword evidence="4" id="KW-0964">Secreted</keyword>
<comment type="caution">
    <text evidence="8">The sequence shown here is derived from an EMBL/GenBank/DDBJ whole genome shotgun (WGS) entry which is preliminary data.</text>
</comment>
<comment type="subcellular location">
    <subcellularLocation>
        <location evidence="1">Cell envelope</location>
    </subcellularLocation>
    <subcellularLocation>
        <location evidence="2">Cell outer membrane</location>
    </subcellularLocation>
    <subcellularLocation>
        <location evidence="3">Secreted</location>
    </subcellularLocation>
</comment>
<dbReference type="AlphaFoldDB" id="A0A366MFN0"/>
<name>A0A366MFN0_9EURY</name>
<organism evidence="8 9">
    <name type="scientific">Candidatus Methanobinarius endosymbioticus</name>
    <dbReference type="NCBI Taxonomy" id="2006182"/>
    <lineage>
        <taxon>Archaea</taxon>
        <taxon>Methanobacteriati</taxon>
        <taxon>Methanobacteriota</taxon>
        <taxon>Methanomada group</taxon>
        <taxon>Methanobacteria</taxon>
        <taxon>Methanobacteriales</taxon>
        <taxon>Methanobacteriaceae</taxon>
        <taxon>Candidatus Methanobinarius</taxon>
    </lineage>
</organism>